<proteinExistence type="predicted"/>
<organism evidence="1 2">
    <name type="scientific">Hyphomicrobium denitrificans 1NES1</name>
    <dbReference type="NCBI Taxonomy" id="670307"/>
    <lineage>
        <taxon>Bacteria</taxon>
        <taxon>Pseudomonadati</taxon>
        <taxon>Pseudomonadota</taxon>
        <taxon>Alphaproteobacteria</taxon>
        <taxon>Hyphomicrobiales</taxon>
        <taxon>Hyphomicrobiaceae</taxon>
        <taxon>Hyphomicrobium</taxon>
    </lineage>
</organism>
<sequence length="104" mass="11153">MPAWLPAGAEKRFFSRHGFLKWSLGRVFLAIGWLARLERACRGVGAGRPRGWCKLAQPLDLAAFPIDREGPREDNAGGGPALIGGALSFGLRARPAALERCPSG</sequence>
<protein>
    <submittedName>
        <fullName evidence="1">Uncharacterized protein</fullName>
    </submittedName>
</protein>
<evidence type="ECO:0000313" key="2">
    <source>
        <dbReference type="Proteomes" id="UP000005952"/>
    </source>
</evidence>
<evidence type="ECO:0000313" key="1">
    <source>
        <dbReference type="EMBL" id="AGK57298.1"/>
    </source>
</evidence>
<gene>
    <name evidence="1" type="ORF">HYPDE_28093</name>
</gene>
<dbReference type="AlphaFoldDB" id="N0B2S7"/>
<name>N0B2S7_9HYPH</name>
<dbReference type="Proteomes" id="UP000005952">
    <property type="component" value="Chromosome"/>
</dbReference>
<reference evidence="1 2" key="1">
    <citation type="journal article" date="2013" name="Genome Announc.">
        <title>Genome sequences for three denitrifying bacterial strains isolated from a uranium- and nitrate-contaminated subsurface environment.</title>
        <authorList>
            <person name="Venkatramanan R."/>
            <person name="Prakash O."/>
            <person name="Woyke T."/>
            <person name="Chain P."/>
            <person name="Goodwin L.A."/>
            <person name="Watson D."/>
            <person name="Brooks S."/>
            <person name="Kostka J.E."/>
            <person name="Green S.J."/>
        </authorList>
    </citation>
    <scope>NUCLEOTIDE SEQUENCE [LARGE SCALE GENOMIC DNA]</scope>
    <source>
        <strain evidence="1 2">1NES1</strain>
    </source>
</reference>
<dbReference type="EMBL" id="CP005587">
    <property type="protein sequence ID" value="AGK57298.1"/>
    <property type="molecule type" value="Genomic_DNA"/>
</dbReference>
<dbReference type="STRING" id="670307.HYPDE_28093"/>
<dbReference type="KEGG" id="hdt:HYPDE_28093"/>
<dbReference type="HOGENOM" id="CLU_2246284_0_0_5"/>
<keyword evidence="2" id="KW-1185">Reference proteome</keyword>
<accession>N0B2S7</accession>